<organism evidence="2 3">
    <name type="scientific">Stylosanthes scabra</name>
    <dbReference type="NCBI Taxonomy" id="79078"/>
    <lineage>
        <taxon>Eukaryota</taxon>
        <taxon>Viridiplantae</taxon>
        <taxon>Streptophyta</taxon>
        <taxon>Embryophyta</taxon>
        <taxon>Tracheophyta</taxon>
        <taxon>Spermatophyta</taxon>
        <taxon>Magnoliopsida</taxon>
        <taxon>eudicotyledons</taxon>
        <taxon>Gunneridae</taxon>
        <taxon>Pentapetalae</taxon>
        <taxon>rosids</taxon>
        <taxon>fabids</taxon>
        <taxon>Fabales</taxon>
        <taxon>Fabaceae</taxon>
        <taxon>Papilionoideae</taxon>
        <taxon>50 kb inversion clade</taxon>
        <taxon>dalbergioids sensu lato</taxon>
        <taxon>Dalbergieae</taxon>
        <taxon>Pterocarpus clade</taxon>
        <taxon>Stylosanthes</taxon>
    </lineage>
</organism>
<dbReference type="Proteomes" id="UP001341840">
    <property type="component" value="Unassembled WGS sequence"/>
</dbReference>
<comment type="caution">
    <text evidence="2">The sequence shown here is derived from an EMBL/GenBank/DDBJ whole genome shotgun (WGS) entry which is preliminary data.</text>
</comment>
<gene>
    <name evidence="2" type="ORF">PIB30_082170</name>
</gene>
<evidence type="ECO:0000313" key="3">
    <source>
        <dbReference type="Proteomes" id="UP001341840"/>
    </source>
</evidence>
<feature type="region of interest" description="Disordered" evidence="1">
    <location>
        <begin position="44"/>
        <end position="84"/>
    </location>
</feature>
<accession>A0ABU6VVI8</accession>
<keyword evidence="3" id="KW-1185">Reference proteome</keyword>
<sequence length="84" mass="9916">MVNPTELGKRTYKIPPWSEDELAKFREEIVEYILLHHDNFYRSKAVQASEPKQRTGRPYRALQSPYIQLNSSDLKSGNEKHKKK</sequence>
<dbReference type="EMBL" id="JASCZI010152289">
    <property type="protein sequence ID" value="MED6175848.1"/>
    <property type="molecule type" value="Genomic_DNA"/>
</dbReference>
<proteinExistence type="predicted"/>
<name>A0ABU6VVI8_9FABA</name>
<reference evidence="2 3" key="1">
    <citation type="journal article" date="2023" name="Plants (Basel)">
        <title>Bridging the Gap: Combining Genomics and Transcriptomics Approaches to Understand Stylosanthes scabra, an Orphan Legume from the Brazilian Caatinga.</title>
        <authorList>
            <person name="Ferreira-Neto J.R.C."/>
            <person name="da Silva M.D."/>
            <person name="Binneck E."/>
            <person name="de Melo N.F."/>
            <person name="da Silva R.H."/>
            <person name="de Melo A.L.T.M."/>
            <person name="Pandolfi V."/>
            <person name="Bustamante F.O."/>
            <person name="Brasileiro-Vidal A.C."/>
            <person name="Benko-Iseppon A.M."/>
        </authorList>
    </citation>
    <scope>NUCLEOTIDE SEQUENCE [LARGE SCALE GENOMIC DNA]</scope>
    <source>
        <tissue evidence="2">Leaves</tissue>
    </source>
</reference>
<evidence type="ECO:0000313" key="2">
    <source>
        <dbReference type="EMBL" id="MED6175848.1"/>
    </source>
</evidence>
<evidence type="ECO:0000256" key="1">
    <source>
        <dbReference type="SAM" id="MobiDB-lite"/>
    </source>
</evidence>
<feature type="compositionally biased region" description="Polar residues" evidence="1">
    <location>
        <begin position="65"/>
        <end position="75"/>
    </location>
</feature>
<protein>
    <submittedName>
        <fullName evidence="2">Uncharacterized protein</fullName>
    </submittedName>
</protein>